<dbReference type="GO" id="GO:0015074">
    <property type="term" value="P:DNA integration"/>
    <property type="evidence" value="ECO:0007669"/>
    <property type="project" value="InterPro"/>
</dbReference>
<organism evidence="2 3">
    <name type="scientific">Seriola dumerili</name>
    <name type="common">Greater amberjack</name>
    <name type="synonym">Caranx dumerili</name>
    <dbReference type="NCBI Taxonomy" id="41447"/>
    <lineage>
        <taxon>Eukaryota</taxon>
        <taxon>Metazoa</taxon>
        <taxon>Chordata</taxon>
        <taxon>Craniata</taxon>
        <taxon>Vertebrata</taxon>
        <taxon>Euteleostomi</taxon>
        <taxon>Actinopterygii</taxon>
        <taxon>Neopterygii</taxon>
        <taxon>Teleostei</taxon>
        <taxon>Neoteleostei</taxon>
        <taxon>Acanthomorphata</taxon>
        <taxon>Carangaria</taxon>
        <taxon>Carangiformes</taxon>
        <taxon>Carangidae</taxon>
        <taxon>Seriola</taxon>
    </lineage>
</organism>
<dbReference type="Gene3D" id="3.30.420.10">
    <property type="entry name" value="Ribonuclease H-like superfamily/Ribonuclease H"/>
    <property type="match status" value="1"/>
</dbReference>
<accession>A0A3B4TQA0</accession>
<reference evidence="2" key="1">
    <citation type="submission" date="2025-08" db="UniProtKB">
        <authorList>
            <consortium name="Ensembl"/>
        </authorList>
    </citation>
    <scope>IDENTIFICATION</scope>
</reference>
<dbReference type="PANTHER" id="PTHR46068:SF1">
    <property type="entry name" value="TRANSPOSASE IS30-LIKE HTH DOMAIN-CONTAINING PROTEIN"/>
    <property type="match status" value="1"/>
</dbReference>
<dbReference type="InterPro" id="IPR036397">
    <property type="entry name" value="RNaseH_sf"/>
</dbReference>
<dbReference type="PANTHER" id="PTHR46068">
    <property type="entry name" value="PROTEIN CBG27172"/>
    <property type="match status" value="1"/>
</dbReference>
<dbReference type="OMA" id="DNARTHT"/>
<dbReference type="STRING" id="41447.ENSSDUP00000008217"/>
<dbReference type="GeneTree" id="ENSGT01150000286900"/>
<dbReference type="Ensembl" id="ENSSDUT00000008365.1">
    <property type="protein sequence ID" value="ENSSDUP00000008217.1"/>
    <property type="gene ID" value="ENSSDUG00000006016.1"/>
</dbReference>
<dbReference type="Proteomes" id="UP000261420">
    <property type="component" value="Unplaced"/>
</dbReference>
<sequence length="316" mass="36731">MPATRSKKAGTGATKDSKITCLEHSTGEQVNWKQVSVMIGYKMSIPERLSHSQARMGRGSPLCEQLREQIVQQFNNNVSQRTISRKLRISSSTIHNIIKRFRESGQISACKGQGRKPTLNARDLRSLRRRCIKNRHHSVKDITTWAQEHFGKPLSVNTVRWYIYKCKLKLYHAKQKPYINNTQKRHRLLWARAHLRWTDAKWKSVLRSDESTFQIVFGNHGRRVLRAKDEKDRPDCYQRKVQKPASVMVWGCVSAHGMGNLHICEGTINAERYIQVLEQHMLPSKRRLFQGRPCLFQQDNAKPHSARVTTAWLRSK</sequence>
<reference evidence="2" key="2">
    <citation type="submission" date="2025-09" db="UniProtKB">
        <authorList>
            <consortium name="Ensembl"/>
        </authorList>
    </citation>
    <scope>IDENTIFICATION</scope>
</reference>
<dbReference type="Pfam" id="PF13384">
    <property type="entry name" value="HTH_23"/>
    <property type="match status" value="1"/>
</dbReference>
<feature type="domain" description="Transposase Tc1-like" evidence="1">
    <location>
        <begin position="125"/>
        <end position="195"/>
    </location>
</feature>
<dbReference type="GO" id="GO:0006313">
    <property type="term" value="P:DNA transposition"/>
    <property type="evidence" value="ECO:0007669"/>
    <property type="project" value="InterPro"/>
</dbReference>
<dbReference type="AlphaFoldDB" id="A0A3B4TQA0"/>
<proteinExistence type="predicted"/>
<evidence type="ECO:0000313" key="3">
    <source>
        <dbReference type="Proteomes" id="UP000261420"/>
    </source>
</evidence>
<protein>
    <recommendedName>
        <fullName evidence="1">Transposase Tc1-like domain-containing protein</fullName>
    </recommendedName>
</protein>
<dbReference type="InterPro" id="IPR002492">
    <property type="entry name" value="Transposase_Tc1-like"/>
</dbReference>
<dbReference type="SUPFAM" id="SSF46689">
    <property type="entry name" value="Homeodomain-like"/>
    <property type="match status" value="1"/>
</dbReference>
<dbReference type="Gene3D" id="1.10.10.10">
    <property type="entry name" value="Winged helix-like DNA-binding domain superfamily/Winged helix DNA-binding domain"/>
    <property type="match status" value="1"/>
</dbReference>
<dbReference type="InterPro" id="IPR036388">
    <property type="entry name" value="WH-like_DNA-bd_sf"/>
</dbReference>
<dbReference type="InterPro" id="IPR009057">
    <property type="entry name" value="Homeodomain-like_sf"/>
</dbReference>
<dbReference type="GO" id="GO:0003677">
    <property type="term" value="F:DNA binding"/>
    <property type="evidence" value="ECO:0007669"/>
    <property type="project" value="InterPro"/>
</dbReference>
<evidence type="ECO:0000313" key="2">
    <source>
        <dbReference type="Ensembl" id="ENSSDUP00000008217.1"/>
    </source>
</evidence>
<keyword evidence="3" id="KW-1185">Reference proteome</keyword>
<dbReference type="Pfam" id="PF01498">
    <property type="entry name" value="HTH_Tnp_Tc3_2"/>
    <property type="match status" value="1"/>
</dbReference>
<evidence type="ECO:0000259" key="1">
    <source>
        <dbReference type="Pfam" id="PF01498"/>
    </source>
</evidence>
<name>A0A3B4TQA0_SERDU</name>